<dbReference type="Pfam" id="PF00132">
    <property type="entry name" value="Hexapep"/>
    <property type="match status" value="1"/>
</dbReference>
<evidence type="ECO:0000256" key="7">
    <source>
        <dbReference type="ARBA" id="ARBA00022605"/>
    </source>
</evidence>
<dbReference type="NCBIfam" id="TIGR01172">
    <property type="entry name" value="cysE"/>
    <property type="match status" value="1"/>
</dbReference>
<dbReference type="InterPro" id="IPR045304">
    <property type="entry name" value="LbH_SAT"/>
</dbReference>
<evidence type="ECO:0000256" key="9">
    <source>
        <dbReference type="ARBA" id="ARBA00022737"/>
    </source>
</evidence>
<dbReference type="GO" id="GO:0006535">
    <property type="term" value="P:cysteine biosynthetic process from serine"/>
    <property type="evidence" value="ECO:0007669"/>
    <property type="project" value="InterPro"/>
</dbReference>
<sequence length="218" mass="24156">MNVFKYLKEEINTIYQRDPAVRSVAEIIFCYPGFHAMLFYRVANWFWRNKLYFLGRFTSHIGRFFTGIEIHPGATIGKRFFIDHGMGVVIGETAEIGDDVTIYQGVTLGGVSLKKEKRHPTLKNNVIVGSGSKVLGPFTVGENAKIGSNSVVVKEVPPNATVVGVPGRAVGQQKDDNISALDHDKLPDPVAKAISCVVARVVELEKEIQELRKKAERT</sequence>
<keyword evidence="8 13" id="KW-0808">Transferase</keyword>
<keyword evidence="11 13" id="KW-0012">Acyltransferase</keyword>
<comment type="subcellular location">
    <subcellularLocation>
        <location evidence="1">Cytoplasm</location>
    </subcellularLocation>
</comment>
<evidence type="ECO:0000256" key="4">
    <source>
        <dbReference type="ARBA" id="ARBA00013266"/>
    </source>
</evidence>
<dbReference type="FunFam" id="2.160.10.10:FF:000007">
    <property type="entry name" value="Serine acetyltransferase"/>
    <property type="match status" value="1"/>
</dbReference>
<dbReference type="Proteomes" id="UP000287502">
    <property type="component" value="Chromosome"/>
</dbReference>
<dbReference type="InterPro" id="IPR005881">
    <property type="entry name" value="Ser_O-AcTrfase"/>
</dbReference>
<dbReference type="AlphaFoldDB" id="A0A410JVD2"/>
<dbReference type="SUPFAM" id="SSF51161">
    <property type="entry name" value="Trimeric LpxA-like enzymes"/>
    <property type="match status" value="1"/>
</dbReference>
<keyword evidence="10" id="KW-0198">Cysteine biosynthesis</keyword>
<dbReference type="PIRSF" id="PIRSF000441">
    <property type="entry name" value="CysE"/>
    <property type="match status" value="1"/>
</dbReference>
<dbReference type="FunFam" id="1.10.3130.10:FF:000003">
    <property type="entry name" value="Serine acetyltransferase"/>
    <property type="match status" value="1"/>
</dbReference>
<evidence type="ECO:0000313" key="15">
    <source>
        <dbReference type="Proteomes" id="UP000287502"/>
    </source>
</evidence>
<dbReference type="NCBIfam" id="NF041874">
    <property type="entry name" value="EPS_EpsC"/>
    <property type="match status" value="1"/>
</dbReference>
<keyword evidence="7" id="KW-0028">Amino-acid biosynthesis</keyword>
<evidence type="ECO:0000256" key="10">
    <source>
        <dbReference type="ARBA" id="ARBA00023192"/>
    </source>
</evidence>
<gene>
    <name evidence="14" type="primary">cysE</name>
    <name evidence="14" type="ORF">EP073_01650</name>
</gene>
<evidence type="ECO:0000256" key="12">
    <source>
        <dbReference type="ARBA" id="ARBA00049486"/>
    </source>
</evidence>
<reference evidence="14 15" key="1">
    <citation type="submission" date="2019-01" db="EMBL/GenBank/DDBJ databases">
        <title>Geovibrio thiophilus DSM 11263, complete genome.</title>
        <authorList>
            <person name="Spring S."/>
            <person name="Bunk B."/>
            <person name="Sproer C."/>
        </authorList>
    </citation>
    <scope>NUCLEOTIDE SEQUENCE [LARGE SCALE GENOMIC DNA]</scope>
    <source>
        <strain evidence="14 15">DSM 11263</strain>
    </source>
</reference>
<keyword evidence="9" id="KW-0677">Repeat</keyword>
<evidence type="ECO:0000256" key="1">
    <source>
        <dbReference type="ARBA" id="ARBA00004496"/>
    </source>
</evidence>
<dbReference type="RefSeq" id="WP_128465433.1">
    <property type="nucleotide sequence ID" value="NZ_CP035108.1"/>
</dbReference>
<evidence type="ECO:0000313" key="14">
    <source>
        <dbReference type="EMBL" id="QAR32146.1"/>
    </source>
</evidence>
<keyword evidence="15" id="KW-1185">Reference proteome</keyword>
<evidence type="ECO:0000256" key="6">
    <source>
        <dbReference type="ARBA" id="ARBA00022490"/>
    </source>
</evidence>
<comment type="catalytic activity">
    <reaction evidence="12 13">
        <text>L-serine + acetyl-CoA = O-acetyl-L-serine + CoA</text>
        <dbReference type="Rhea" id="RHEA:24560"/>
        <dbReference type="ChEBI" id="CHEBI:33384"/>
        <dbReference type="ChEBI" id="CHEBI:57287"/>
        <dbReference type="ChEBI" id="CHEBI:57288"/>
        <dbReference type="ChEBI" id="CHEBI:58340"/>
        <dbReference type="EC" id="2.3.1.30"/>
    </reaction>
</comment>
<dbReference type="PANTHER" id="PTHR42811">
    <property type="entry name" value="SERINE ACETYLTRANSFERASE"/>
    <property type="match status" value="1"/>
</dbReference>
<dbReference type="EC" id="2.3.1.30" evidence="4 13"/>
<dbReference type="InterPro" id="IPR042122">
    <property type="entry name" value="Ser_AcTrfase_N_sf"/>
</dbReference>
<evidence type="ECO:0000256" key="13">
    <source>
        <dbReference type="PIRNR" id="PIRNR000441"/>
    </source>
</evidence>
<comment type="similarity">
    <text evidence="3 13">Belongs to the transferase hexapeptide repeat family.</text>
</comment>
<protein>
    <recommendedName>
        <fullName evidence="5 13">Serine acetyltransferase</fullName>
        <ecNumber evidence="4 13">2.3.1.30</ecNumber>
    </recommendedName>
</protein>
<keyword evidence="6" id="KW-0963">Cytoplasm</keyword>
<evidence type="ECO:0000256" key="2">
    <source>
        <dbReference type="ARBA" id="ARBA00004876"/>
    </source>
</evidence>
<dbReference type="OrthoDB" id="9801456at2"/>
<dbReference type="EMBL" id="CP035108">
    <property type="protein sequence ID" value="QAR32146.1"/>
    <property type="molecule type" value="Genomic_DNA"/>
</dbReference>
<dbReference type="InterPro" id="IPR001451">
    <property type="entry name" value="Hexapep"/>
</dbReference>
<dbReference type="CDD" id="cd03354">
    <property type="entry name" value="LbH_SAT"/>
    <property type="match status" value="1"/>
</dbReference>
<evidence type="ECO:0000256" key="5">
    <source>
        <dbReference type="ARBA" id="ARBA00018522"/>
    </source>
</evidence>
<dbReference type="GO" id="GO:0005737">
    <property type="term" value="C:cytoplasm"/>
    <property type="evidence" value="ECO:0007669"/>
    <property type="project" value="UniProtKB-SubCell"/>
</dbReference>
<dbReference type="KEGG" id="gtl:EP073_01650"/>
<evidence type="ECO:0000256" key="11">
    <source>
        <dbReference type="ARBA" id="ARBA00023315"/>
    </source>
</evidence>
<comment type="pathway">
    <text evidence="2">Amino-acid biosynthesis; L-cysteine biosynthesis; L-cysteine from L-serine: step 1/2.</text>
</comment>
<name>A0A410JVD2_9BACT</name>
<proteinExistence type="inferred from homology"/>
<evidence type="ECO:0000256" key="3">
    <source>
        <dbReference type="ARBA" id="ARBA00007274"/>
    </source>
</evidence>
<dbReference type="GO" id="GO:0009001">
    <property type="term" value="F:serine O-acetyltransferase activity"/>
    <property type="evidence" value="ECO:0007669"/>
    <property type="project" value="UniProtKB-EC"/>
</dbReference>
<dbReference type="InterPro" id="IPR011004">
    <property type="entry name" value="Trimer_LpxA-like_sf"/>
</dbReference>
<dbReference type="InterPro" id="IPR053376">
    <property type="entry name" value="Serine_acetyltransferase"/>
</dbReference>
<dbReference type="Gene3D" id="2.160.10.10">
    <property type="entry name" value="Hexapeptide repeat proteins"/>
    <property type="match status" value="1"/>
</dbReference>
<accession>A0A410JVD2</accession>
<evidence type="ECO:0000256" key="8">
    <source>
        <dbReference type="ARBA" id="ARBA00022679"/>
    </source>
</evidence>
<dbReference type="Gene3D" id="1.10.3130.10">
    <property type="entry name" value="serine acetyltransferase, domain 1"/>
    <property type="match status" value="1"/>
</dbReference>
<organism evidence="14 15">
    <name type="scientific">Geovibrio thiophilus</name>
    <dbReference type="NCBI Taxonomy" id="139438"/>
    <lineage>
        <taxon>Bacteria</taxon>
        <taxon>Pseudomonadati</taxon>
        <taxon>Deferribacterota</taxon>
        <taxon>Deferribacteres</taxon>
        <taxon>Deferribacterales</taxon>
        <taxon>Geovibrionaceae</taxon>
        <taxon>Geovibrio</taxon>
    </lineage>
</organism>